<dbReference type="VEuPathDB" id="FungiDB:PHYBLDRAFT_73277"/>
<gene>
    <name evidence="1" type="ORF">PHYBLDRAFT_73277</name>
</gene>
<evidence type="ECO:0000313" key="1">
    <source>
        <dbReference type="EMBL" id="OAD65949.1"/>
    </source>
</evidence>
<accession>A0A167JGW2</accession>
<proteinExistence type="predicted"/>
<dbReference type="EMBL" id="KV441007">
    <property type="protein sequence ID" value="OAD65949.1"/>
    <property type="molecule type" value="Genomic_DNA"/>
</dbReference>
<dbReference type="GeneID" id="29003721"/>
<evidence type="ECO:0000313" key="2">
    <source>
        <dbReference type="Proteomes" id="UP000077315"/>
    </source>
</evidence>
<organism evidence="1 2">
    <name type="scientific">Phycomyces blakesleeanus (strain ATCC 8743b / DSM 1359 / FGSC 10004 / NBRC 33097 / NRRL 1555)</name>
    <dbReference type="NCBI Taxonomy" id="763407"/>
    <lineage>
        <taxon>Eukaryota</taxon>
        <taxon>Fungi</taxon>
        <taxon>Fungi incertae sedis</taxon>
        <taxon>Mucoromycota</taxon>
        <taxon>Mucoromycotina</taxon>
        <taxon>Mucoromycetes</taxon>
        <taxon>Mucorales</taxon>
        <taxon>Phycomycetaceae</taxon>
        <taxon>Phycomyces</taxon>
    </lineage>
</organism>
<protein>
    <submittedName>
        <fullName evidence="1">Uncharacterized protein</fullName>
    </submittedName>
</protein>
<reference evidence="2" key="1">
    <citation type="submission" date="2015-06" db="EMBL/GenBank/DDBJ databases">
        <title>Expansion of signal transduction pathways in fungi by whole-genome duplication.</title>
        <authorList>
            <consortium name="DOE Joint Genome Institute"/>
            <person name="Corrochano L.M."/>
            <person name="Kuo A."/>
            <person name="Marcet-Houben M."/>
            <person name="Polaino S."/>
            <person name="Salamov A."/>
            <person name="Villalobos J.M."/>
            <person name="Alvarez M.I."/>
            <person name="Avalos J."/>
            <person name="Benito E.P."/>
            <person name="Benoit I."/>
            <person name="Burger G."/>
            <person name="Camino L.P."/>
            <person name="Canovas D."/>
            <person name="Cerda-Olmedo E."/>
            <person name="Cheng J.-F."/>
            <person name="Dominguez A."/>
            <person name="Elias M."/>
            <person name="Eslava A.P."/>
            <person name="Glaser F."/>
            <person name="Grimwood J."/>
            <person name="Gutierrez G."/>
            <person name="Heitman J."/>
            <person name="Henrissat B."/>
            <person name="Iturriaga E.A."/>
            <person name="Lang B.F."/>
            <person name="Lavin J.L."/>
            <person name="Lee S."/>
            <person name="Li W."/>
            <person name="Lindquist E."/>
            <person name="Lopez-Garcia S."/>
            <person name="Luque E.M."/>
            <person name="Marcos A.T."/>
            <person name="Martin J."/>
            <person name="McCluskey K."/>
            <person name="Medina H.R."/>
            <person name="Miralles-Duran A."/>
            <person name="Miyazaki A."/>
            <person name="Munoz-Torres E."/>
            <person name="Oguiza J.A."/>
            <person name="Ohm R."/>
            <person name="Olmedo M."/>
            <person name="Orejas M."/>
            <person name="Ortiz-Castellanos L."/>
            <person name="Pisabarro A.G."/>
            <person name="Rodriguez-Romero J."/>
            <person name="Ruiz-Herrera J."/>
            <person name="Ruiz-Vazquez R."/>
            <person name="Sanz C."/>
            <person name="Schackwitz W."/>
            <person name="Schmutz J."/>
            <person name="Shahriari M."/>
            <person name="Shelest E."/>
            <person name="Silva-Franco F."/>
            <person name="Soanes D."/>
            <person name="Syed K."/>
            <person name="Tagua V.G."/>
            <person name="Talbot N.J."/>
            <person name="Thon M."/>
            <person name="De vries R.P."/>
            <person name="Wiebenga A."/>
            <person name="Yadav J.S."/>
            <person name="Braun E.L."/>
            <person name="Baker S."/>
            <person name="Garre V."/>
            <person name="Horwitz B."/>
            <person name="Torres-Martinez S."/>
            <person name="Idnurm A."/>
            <person name="Herrera-Estrella A."/>
            <person name="Gabaldon T."/>
            <person name="Grigoriev I.V."/>
        </authorList>
    </citation>
    <scope>NUCLEOTIDE SEQUENCE [LARGE SCALE GENOMIC DNA]</scope>
    <source>
        <strain evidence="2">NRRL 1555(-)</strain>
    </source>
</reference>
<keyword evidence="2" id="KW-1185">Reference proteome</keyword>
<dbReference type="Proteomes" id="UP000077315">
    <property type="component" value="Unassembled WGS sequence"/>
</dbReference>
<dbReference type="AlphaFoldDB" id="A0A167JGW2"/>
<dbReference type="InParanoid" id="A0A167JGW2"/>
<dbReference type="RefSeq" id="XP_018283989.1">
    <property type="nucleotide sequence ID" value="XM_018442815.1"/>
</dbReference>
<sequence length="117" mass="13479">MAVMLPKWYPQTNWHILTSLNIEGQIPKSFDQVTGHCEGSTVIQSLVYSASYHKKQPDVQMLIKRLLLNNSRKYMRNANIDAKNGHVNGLIRILKRIDYGQKLVSKSANFETYNLPF</sequence>
<name>A0A167JGW2_PHYB8</name>